<organism evidence="1 2">
    <name type="scientific">Hyaloperonospora arabidopsidis (strain Emoy2)</name>
    <name type="common">Downy mildew agent</name>
    <name type="synonym">Peronospora arabidopsidis</name>
    <dbReference type="NCBI Taxonomy" id="559515"/>
    <lineage>
        <taxon>Eukaryota</taxon>
        <taxon>Sar</taxon>
        <taxon>Stramenopiles</taxon>
        <taxon>Oomycota</taxon>
        <taxon>Peronosporomycetes</taxon>
        <taxon>Peronosporales</taxon>
        <taxon>Peronosporaceae</taxon>
        <taxon>Hyaloperonospora</taxon>
    </lineage>
</organism>
<dbReference type="VEuPathDB" id="FungiDB:HpaG814322"/>
<sequence length="60" mass="7305">MQEEVVQRIRVDRIRKAQEEESWVRDLKAYLKRDWNDLSVEFAKKCGKMYGDYDGRGRRP</sequence>
<keyword evidence="2" id="KW-1185">Reference proteome</keyword>
<protein>
    <recommendedName>
        <fullName evidence="3">Reverse transcriptase</fullName>
    </recommendedName>
</protein>
<dbReference type="InParanoid" id="M4C5E7"/>
<dbReference type="AlphaFoldDB" id="M4C5E7"/>
<dbReference type="EMBL" id="ABWE02003882">
    <property type="status" value="NOT_ANNOTATED_CDS"/>
    <property type="molecule type" value="Genomic_DNA"/>
</dbReference>
<evidence type="ECO:0000313" key="1">
    <source>
        <dbReference type="EnsemblProtists" id="HpaP814322"/>
    </source>
</evidence>
<reference evidence="2" key="1">
    <citation type="journal article" date="2010" name="Science">
        <title>Signatures of adaptation to obligate biotrophy in the Hyaloperonospora arabidopsidis genome.</title>
        <authorList>
            <person name="Baxter L."/>
            <person name="Tripathy S."/>
            <person name="Ishaque N."/>
            <person name="Boot N."/>
            <person name="Cabral A."/>
            <person name="Kemen E."/>
            <person name="Thines M."/>
            <person name="Ah-Fong A."/>
            <person name="Anderson R."/>
            <person name="Badejoko W."/>
            <person name="Bittner-Eddy P."/>
            <person name="Boore J.L."/>
            <person name="Chibucos M.C."/>
            <person name="Coates M."/>
            <person name="Dehal P."/>
            <person name="Delehaunty K."/>
            <person name="Dong S."/>
            <person name="Downton P."/>
            <person name="Dumas B."/>
            <person name="Fabro G."/>
            <person name="Fronick C."/>
            <person name="Fuerstenberg S.I."/>
            <person name="Fulton L."/>
            <person name="Gaulin E."/>
            <person name="Govers F."/>
            <person name="Hughes L."/>
            <person name="Humphray S."/>
            <person name="Jiang R.H."/>
            <person name="Judelson H."/>
            <person name="Kamoun S."/>
            <person name="Kyung K."/>
            <person name="Meijer H."/>
            <person name="Minx P."/>
            <person name="Morris P."/>
            <person name="Nelson J."/>
            <person name="Phuntumart V."/>
            <person name="Qutob D."/>
            <person name="Rehmany A."/>
            <person name="Rougon-Cardoso A."/>
            <person name="Ryden P."/>
            <person name="Torto-Alalibo T."/>
            <person name="Studholme D."/>
            <person name="Wang Y."/>
            <person name="Win J."/>
            <person name="Wood J."/>
            <person name="Clifton S.W."/>
            <person name="Rogers J."/>
            <person name="Van den Ackerveken G."/>
            <person name="Jones J.D."/>
            <person name="McDowell J.M."/>
            <person name="Beynon J."/>
            <person name="Tyler B.M."/>
        </authorList>
    </citation>
    <scope>NUCLEOTIDE SEQUENCE [LARGE SCALE GENOMIC DNA]</scope>
    <source>
        <strain evidence="2">Emoy2</strain>
    </source>
</reference>
<dbReference type="Proteomes" id="UP000011713">
    <property type="component" value="Unassembled WGS sequence"/>
</dbReference>
<name>M4C5E7_HYAAE</name>
<dbReference type="EnsemblProtists" id="HpaT814322">
    <property type="protein sequence ID" value="HpaP814322"/>
    <property type="gene ID" value="HpaG814322"/>
</dbReference>
<accession>M4C5E7</accession>
<evidence type="ECO:0008006" key="3">
    <source>
        <dbReference type="Google" id="ProtNLM"/>
    </source>
</evidence>
<evidence type="ECO:0000313" key="2">
    <source>
        <dbReference type="Proteomes" id="UP000011713"/>
    </source>
</evidence>
<dbReference type="HOGENOM" id="CLU_2946583_0_0_1"/>
<reference evidence="1" key="2">
    <citation type="submission" date="2015-06" db="UniProtKB">
        <authorList>
            <consortium name="EnsemblProtists"/>
        </authorList>
    </citation>
    <scope>IDENTIFICATION</scope>
    <source>
        <strain evidence="1">Emoy2</strain>
    </source>
</reference>
<proteinExistence type="predicted"/>